<accession>A0A292YRY2</accession>
<keyword evidence="1" id="KW-1133">Transmembrane helix</keyword>
<dbReference type="AlphaFoldDB" id="A0A292YRY2"/>
<dbReference type="InterPro" id="IPR007047">
    <property type="entry name" value="Flp_Fap"/>
</dbReference>
<dbReference type="Pfam" id="PF04964">
    <property type="entry name" value="Flp_Fap"/>
    <property type="match status" value="1"/>
</dbReference>
<feature type="transmembrane region" description="Helical" evidence="1">
    <location>
        <begin position="20"/>
        <end position="38"/>
    </location>
</feature>
<comment type="caution">
    <text evidence="2">The sequence shown here is derived from an EMBL/GenBank/DDBJ whole genome shotgun (WGS) entry which is preliminary data.</text>
</comment>
<dbReference type="RefSeq" id="WP_096183434.1">
    <property type="nucleotide sequence ID" value="NZ_BDUF01000101.1"/>
</dbReference>
<keyword evidence="1" id="KW-0812">Transmembrane</keyword>
<dbReference type="Proteomes" id="UP000217785">
    <property type="component" value="Unassembled WGS sequence"/>
</dbReference>
<evidence type="ECO:0000313" key="2">
    <source>
        <dbReference type="EMBL" id="GAX91533.1"/>
    </source>
</evidence>
<sequence length="59" mass="6401">MLQQMKNLVGEEKGQAMTEYVLILGLIAVVVIAALTLLGDQIKEKFNEIVTKLGGTPTQ</sequence>
<protein>
    <submittedName>
        <fullName evidence="2">Pilus assembly protein</fullName>
    </submittedName>
</protein>
<organism evidence="2 3">
    <name type="scientific">Effusibacillus lacus</name>
    <dbReference type="NCBI Taxonomy" id="1348429"/>
    <lineage>
        <taxon>Bacteria</taxon>
        <taxon>Bacillati</taxon>
        <taxon>Bacillota</taxon>
        <taxon>Bacilli</taxon>
        <taxon>Bacillales</taxon>
        <taxon>Alicyclobacillaceae</taxon>
        <taxon>Effusibacillus</taxon>
    </lineage>
</organism>
<keyword evidence="3" id="KW-1185">Reference proteome</keyword>
<reference evidence="3" key="1">
    <citation type="submission" date="2017-07" db="EMBL/GenBank/DDBJ databases">
        <title>Draft genome sequence of Effusibacillus lacus strain skLN1.</title>
        <authorList>
            <person name="Watanabe M."/>
            <person name="Kojima H."/>
            <person name="Fukui M."/>
        </authorList>
    </citation>
    <scope>NUCLEOTIDE SEQUENCE [LARGE SCALE GENOMIC DNA]</scope>
    <source>
        <strain evidence="3">skLN1</strain>
    </source>
</reference>
<gene>
    <name evidence="2" type="ORF">EFBL_3223</name>
</gene>
<evidence type="ECO:0000313" key="3">
    <source>
        <dbReference type="Proteomes" id="UP000217785"/>
    </source>
</evidence>
<dbReference type="EMBL" id="BDUF01000101">
    <property type="protein sequence ID" value="GAX91533.1"/>
    <property type="molecule type" value="Genomic_DNA"/>
</dbReference>
<keyword evidence="1" id="KW-0472">Membrane</keyword>
<name>A0A292YRY2_9BACL</name>
<proteinExistence type="predicted"/>
<evidence type="ECO:0000256" key="1">
    <source>
        <dbReference type="SAM" id="Phobius"/>
    </source>
</evidence>